<dbReference type="AlphaFoldDB" id="A0A8X8ZG18"/>
<reference evidence="1" key="2">
    <citation type="submission" date="2020-08" db="EMBL/GenBank/DDBJ databases">
        <title>Plant Genome Project.</title>
        <authorList>
            <person name="Zhang R.-G."/>
        </authorList>
    </citation>
    <scope>NUCLEOTIDE SEQUENCE</scope>
    <source>
        <strain evidence="1">Huo1</strain>
        <tissue evidence="1">Leaf</tissue>
    </source>
</reference>
<comment type="caution">
    <text evidence="1">The sequence shown here is derived from an EMBL/GenBank/DDBJ whole genome shotgun (WGS) entry which is preliminary data.</text>
</comment>
<accession>A0A8X8ZG18</accession>
<protein>
    <submittedName>
        <fullName evidence="1">Uncharacterized protein</fullName>
    </submittedName>
</protein>
<evidence type="ECO:0000313" key="2">
    <source>
        <dbReference type="Proteomes" id="UP000298416"/>
    </source>
</evidence>
<name>A0A8X8ZG18_SALSN</name>
<sequence length="79" mass="8919">MLTAGTYNLEKCMTMKGKGTKRESSSSNLDSQEPRINIKSILKDVEFLGEALLNRWSCKSRSHFSSALEIELLSVFCCR</sequence>
<dbReference type="Proteomes" id="UP000298416">
    <property type="component" value="Unassembled WGS sequence"/>
</dbReference>
<evidence type="ECO:0000313" key="1">
    <source>
        <dbReference type="EMBL" id="KAG6403288.1"/>
    </source>
</evidence>
<reference evidence="1" key="1">
    <citation type="submission" date="2018-01" db="EMBL/GenBank/DDBJ databases">
        <authorList>
            <person name="Mao J.F."/>
        </authorList>
    </citation>
    <scope>NUCLEOTIDE SEQUENCE</scope>
    <source>
        <strain evidence="1">Huo1</strain>
        <tissue evidence="1">Leaf</tissue>
    </source>
</reference>
<keyword evidence="2" id="KW-1185">Reference proteome</keyword>
<dbReference type="EMBL" id="PNBA02000013">
    <property type="protein sequence ID" value="KAG6403288.1"/>
    <property type="molecule type" value="Genomic_DNA"/>
</dbReference>
<gene>
    <name evidence="1" type="ORF">SASPL_135505</name>
</gene>
<proteinExistence type="predicted"/>
<organism evidence="1">
    <name type="scientific">Salvia splendens</name>
    <name type="common">Scarlet sage</name>
    <dbReference type="NCBI Taxonomy" id="180675"/>
    <lineage>
        <taxon>Eukaryota</taxon>
        <taxon>Viridiplantae</taxon>
        <taxon>Streptophyta</taxon>
        <taxon>Embryophyta</taxon>
        <taxon>Tracheophyta</taxon>
        <taxon>Spermatophyta</taxon>
        <taxon>Magnoliopsida</taxon>
        <taxon>eudicotyledons</taxon>
        <taxon>Gunneridae</taxon>
        <taxon>Pentapetalae</taxon>
        <taxon>asterids</taxon>
        <taxon>lamiids</taxon>
        <taxon>Lamiales</taxon>
        <taxon>Lamiaceae</taxon>
        <taxon>Nepetoideae</taxon>
        <taxon>Mentheae</taxon>
        <taxon>Salviinae</taxon>
        <taxon>Salvia</taxon>
        <taxon>Salvia subgen. Calosphace</taxon>
        <taxon>core Calosphace</taxon>
    </lineage>
</organism>